<dbReference type="EMBL" id="JANIIK010000118">
    <property type="protein sequence ID" value="KAJ3585166.1"/>
    <property type="molecule type" value="Genomic_DNA"/>
</dbReference>
<evidence type="ECO:0000313" key="3">
    <source>
        <dbReference type="Proteomes" id="UP001148018"/>
    </source>
</evidence>
<dbReference type="AlphaFoldDB" id="A0A9Q0DCI5"/>
<reference evidence="2" key="1">
    <citation type="submission" date="2022-07" db="EMBL/GenBank/DDBJ databases">
        <title>Chromosome-level genome of Muraenolepis orangiensis.</title>
        <authorList>
            <person name="Kim J."/>
        </authorList>
    </citation>
    <scope>NUCLEOTIDE SEQUENCE</scope>
    <source>
        <strain evidence="2">KU_S4_2022</strain>
        <tissue evidence="2">Muscle</tissue>
    </source>
</reference>
<gene>
    <name evidence="2" type="ORF">NHX12_013887</name>
</gene>
<evidence type="ECO:0000313" key="2">
    <source>
        <dbReference type="EMBL" id="KAJ3585166.1"/>
    </source>
</evidence>
<organism evidence="2 3">
    <name type="scientific">Muraenolepis orangiensis</name>
    <name type="common">Patagonian moray cod</name>
    <dbReference type="NCBI Taxonomy" id="630683"/>
    <lineage>
        <taxon>Eukaryota</taxon>
        <taxon>Metazoa</taxon>
        <taxon>Chordata</taxon>
        <taxon>Craniata</taxon>
        <taxon>Vertebrata</taxon>
        <taxon>Euteleostomi</taxon>
        <taxon>Actinopterygii</taxon>
        <taxon>Neopterygii</taxon>
        <taxon>Teleostei</taxon>
        <taxon>Neoteleostei</taxon>
        <taxon>Acanthomorphata</taxon>
        <taxon>Zeiogadaria</taxon>
        <taxon>Gadariae</taxon>
        <taxon>Gadiformes</taxon>
        <taxon>Muraenolepidoidei</taxon>
        <taxon>Muraenolepididae</taxon>
        <taxon>Muraenolepis</taxon>
    </lineage>
</organism>
<feature type="region of interest" description="Disordered" evidence="1">
    <location>
        <begin position="31"/>
        <end position="67"/>
    </location>
</feature>
<proteinExistence type="predicted"/>
<comment type="caution">
    <text evidence="2">The sequence shown here is derived from an EMBL/GenBank/DDBJ whole genome shotgun (WGS) entry which is preliminary data.</text>
</comment>
<keyword evidence="3" id="KW-1185">Reference proteome</keyword>
<evidence type="ECO:0000256" key="1">
    <source>
        <dbReference type="SAM" id="MobiDB-lite"/>
    </source>
</evidence>
<name>A0A9Q0DCI5_9TELE</name>
<feature type="compositionally biased region" description="Basic and acidic residues" evidence="1">
    <location>
        <begin position="31"/>
        <end position="44"/>
    </location>
</feature>
<feature type="compositionally biased region" description="Polar residues" evidence="1">
    <location>
        <begin position="46"/>
        <end position="67"/>
    </location>
</feature>
<dbReference type="Proteomes" id="UP001148018">
    <property type="component" value="Unassembled WGS sequence"/>
</dbReference>
<accession>A0A9Q0DCI5</accession>
<sequence>MNGFFSVFCVAPQPAALPAPRDRLLRDGAVQERGGEHVRSERLRVTSRTDGTPHQCDITNSRNATMV</sequence>
<protein>
    <submittedName>
        <fullName evidence="2">Uncharacterized protein</fullName>
    </submittedName>
</protein>